<evidence type="ECO:0000313" key="2">
    <source>
        <dbReference type="Proteomes" id="UP000187203"/>
    </source>
</evidence>
<protein>
    <submittedName>
        <fullName evidence="1">Uncharacterized protein</fullName>
    </submittedName>
</protein>
<organism evidence="1 2">
    <name type="scientific">Corchorus olitorius</name>
    <dbReference type="NCBI Taxonomy" id="93759"/>
    <lineage>
        <taxon>Eukaryota</taxon>
        <taxon>Viridiplantae</taxon>
        <taxon>Streptophyta</taxon>
        <taxon>Embryophyta</taxon>
        <taxon>Tracheophyta</taxon>
        <taxon>Spermatophyta</taxon>
        <taxon>Magnoliopsida</taxon>
        <taxon>eudicotyledons</taxon>
        <taxon>Gunneridae</taxon>
        <taxon>Pentapetalae</taxon>
        <taxon>rosids</taxon>
        <taxon>malvids</taxon>
        <taxon>Malvales</taxon>
        <taxon>Malvaceae</taxon>
        <taxon>Grewioideae</taxon>
        <taxon>Apeibeae</taxon>
        <taxon>Corchorus</taxon>
    </lineage>
</organism>
<dbReference type="EMBL" id="AWUE01016496">
    <property type="protein sequence ID" value="OMO90984.1"/>
    <property type="molecule type" value="Genomic_DNA"/>
</dbReference>
<sequence length="54" mass="6258">MDPNGSPNALGGLPDKRFKWKCSTIEVSKTRCLMLAEQHSLKRCEWLKRKKTHC</sequence>
<accession>A0A1R3J842</accession>
<reference evidence="2" key="1">
    <citation type="submission" date="2013-09" db="EMBL/GenBank/DDBJ databases">
        <title>Corchorus olitorius genome sequencing.</title>
        <authorList>
            <person name="Alam M."/>
            <person name="Haque M.S."/>
            <person name="Islam M.S."/>
            <person name="Emdad E.M."/>
            <person name="Islam M.M."/>
            <person name="Ahmed B."/>
            <person name="Halim A."/>
            <person name="Hossen Q.M.M."/>
            <person name="Hossain M.Z."/>
            <person name="Ahmed R."/>
            <person name="Khan M.M."/>
            <person name="Islam R."/>
            <person name="Rashid M.M."/>
            <person name="Khan S.A."/>
            <person name="Rahman M.S."/>
            <person name="Alam M."/>
            <person name="Yahiya A.S."/>
            <person name="Khan M.S."/>
            <person name="Azam M.S."/>
            <person name="Haque T."/>
            <person name="Lashkar M.Z.H."/>
            <person name="Akhand A.I."/>
            <person name="Morshed G."/>
            <person name="Roy S."/>
            <person name="Uddin K.S."/>
            <person name="Rabeya T."/>
            <person name="Hossain A.S."/>
            <person name="Chowdhury A."/>
            <person name="Snigdha A.R."/>
            <person name="Mortoza M.S."/>
            <person name="Matin S.A."/>
            <person name="Hoque S.M.E."/>
            <person name="Islam M.K."/>
            <person name="Roy D.K."/>
            <person name="Haider R."/>
            <person name="Moosa M.M."/>
            <person name="Elias S.M."/>
            <person name="Hasan A.M."/>
            <person name="Jahan S."/>
            <person name="Shafiuddin M."/>
            <person name="Mahmood N."/>
            <person name="Shommy N.S."/>
        </authorList>
    </citation>
    <scope>NUCLEOTIDE SEQUENCE [LARGE SCALE GENOMIC DNA]</scope>
    <source>
        <strain evidence="2">cv. O-4</strain>
    </source>
</reference>
<dbReference type="AlphaFoldDB" id="A0A1R3J842"/>
<comment type="caution">
    <text evidence="1">The sequence shown here is derived from an EMBL/GenBank/DDBJ whole genome shotgun (WGS) entry which is preliminary data.</text>
</comment>
<proteinExistence type="predicted"/>
<gene>
    <name evidence="1" type="ORF">COLO4_18746</name>
</gene>
<dbReference type="Proteomes" id="UP000187203">
    <property type="component" value="Unassembled WGS sequence"/>
</dbReference>
<evidence type="ECO:0000313" key="1">
    <source>
        <dbReference type="EMBL" id="OMO90984.1"/>
    </source>
</evidence>
<name>A0A1R3J842_9ROSI</name>
<keyword evidence="2" id="KW-1185">Reference proteome</keyword>